<keyword evidence="1 3" id="KW-0479">Metal-binding</keyword>
<evidence type="ECO:0000259" key="5">
    <source>
        <dbReference type="PROSITE" id="PS50119"/>
    </source>
</evidence>
<dbReference type="GO" id="GO:1990450">
    <property type="term" value="F:linear polyubiquitin binding"/>
    <property type="evidence" value="ECO:0007669"/>
    <property type="project" value="TreeGrafter"/>
</dbReference>
<sequence>MTLRAEVDMLLQGTHPHPEHFKDITPSIIQKDTLVADAVPILSEEDLPKRDVPQVLTPSLTQSTGGQRPQTPPTGSLTVGECNLCGGPSSLVCPSCDKKPFCDACDDFFHRHPARANHKRDKLQKTKQETCSICGISPLYAQCFTCAQGLCLNCDKLFHSHPDRRDHNRNIITAAKTSSPSLSP</sequence>
<gene>
    <name evidence="6" type="ORF">XNOV1_A022128</name>
</gene>
<accession>A0AAV1FIW9</accession>
<dbReference type="GO" id="GO:0008270">
    <property type="term" value="F:zinc ion binding"/>
    <property type="evidence" value="ECO:0007669"/>
    <property type="project" value="UniProtKB-KW"/>
</dbReference>
<dbReference type="PANTHER" id="PTHR16004">
    <property type="entry name" value="RING FINGER PROTEIN 31-RELATED"/>
    <property type="match status" value="1"/>
</dbReference>
<dbReference type="Proteomes" id="UP001178508">
    <property type="component" value="Chromosome 8"/>
</dbReference>
<dbReference type="SUPFAM" id="SSF57845">
    <property type="entry name" value="B-box zinc-binding domain"/>
    <property type="match status" value="1"/>
</dbReference>
<dbReference type="GO" id="GO:0097039">
    <property type="term" value="P:protein linear polyubiquitination"/>
    <property type="evidence" value="ECO:0007669"/>
    <property type="project" value="TreeGrafter"/>
</dbReference>
<evidence type="ECO:0000256" key="2">
    <source>
        <dbReference type="ARBA" id="ARBA00022833"/>
    </source>
</evidence>
<reference evidence="6" key="1">
    <citation type="submission" date="2023-08" db="EMBL/GenBank/DDBJ databases">
        <authorList>
            <person name="Alioto T."/>
            <person name="Alioto T."/>
            <person name="Gomez Garrido J."/>
        </authorList>
    </citation>
    <scope>NUCLEOTIDE SEQUENCE</scope>
</reference>
<dbReference type="AlphaFoldDB" id="A0AAV1FIW9"/>
<dbReference type="PROSITE" id="PS50119">
    <property type="entry name" value="ZF_BBOX"/>
    <property type="match status" value="1"/>
</dbReference>
<dbReference type="InterPro" id="IPR026254">
    <property type="entry name" value="RNF31-like"/>
</dbReference>
<evidence type="ECO:0000256" key="1">
    <source>
        <dbReference type="ARBA" id="ARBA00022771"/>
    </source>
</evidence>
<keyword evidence="2" id="KW-0862">Zinc</keyword>
<evidence type="ECO:0000313" key="7">
    <source>
        <dbReference type="Proteomes" id="UP001178508"/>
    </source>
</evidence>
<dbReference type="GO" id="GO:0071797">
    <property type="term" value="C:LUBAC complex"/>
    <property type="evidence" value="ECO:0007669"/>
    <property type="project" value="InterPro"/>
</dbReference>
<evidence type="ECO:0000313" key="6">
    <source>
        <dbReference type="EMBL" id="CAJ1061356.1"/>
    </source>
</evidence>
<dbReference type="EMBL" id="OY660871">
    <property type="protein sequence ID" value="CAJ1061356.1"/>
    <property type="molecule type" value="Genomic_DNA"/>
</dbReference>
<feature type="domain" description="B box-type" evidence="5">
    <location>
        <begin position="126"/>
        <end position="172"/>
    </location>
</feature>
<evidence type="ECO:0000256" key="3">
    <source>
        <dbReference type="PROSITE-ProRule" id="PRU00024"/>
    </source>
</evidence>
<keyword evidence="7" id="KW-1185">Reference proteome</keyword>
<organism evidence="6 7">
    <name type="scientific">Xyrichtys novacula</name>
    <name type="common">Pearly razorfish</name>
    <name type="synonym">Hemipteronotus novacula</name>
    <dbReference type="NCBI Taxonomy" id="13765"/>
    <lineage>
        <taxon>Eukaryota</taxon>
        <taxon>Metazoa</taxon>
        <taxon>Chordata</taxon>
        <taxon>Craniata</taxon>
        <taxon>Vertebrata</taxon>
        <taxon>Euteleostomi</taxon>
        <taxon>Actinopterygii</taxon>
        <taxon>Neopterygii</taxon>
        <taxon>Teleostei</taxon>
        <taxon>Neoteleostei</taxon>
        <taxon>Acanthomorphata</taxon>
        <taxon>Eupercaria</taxon>
        <taxon>Labriformes</taxon>
        <taxon>Labridae</taxon>
        <taxon>Xyrichtys</taxon>
    </lineage>
</organism>
<feature type="region of interest" description="Disordered" evidence="4">
    <location>
        <begin position="49"/>
        <end position="74"/>
    </location>
</feature>
<protein>
    <submittedName>
        <fullName evidence="6">E3 ubiquitin-protein ligase RNF31-like isoform X2</fullName>
    </submittedName>
</protein>
<dbReference type="GO" id="GO:0036435">
    <property type="term" value="F:K48-linked polyubiquitin modification-dependent protein binding"/>
    <property type="evidence" value="ECO:0007669"/>
    <property type="project" value="TreeGrafter"/>
</dbReference>
<name>A0AAV1FIW9_XYRNO</name>
<feature type="compositionally biased region" description="Polar residues" evidence="4">
    <location>
        <begin position="56"/>
        <end position="74"/>
    </location>
</feature>
<dbReference type="InterPro" id="IPR000315">
    <property type="entry name" value="Znf_B-box"/>
</dbReference>
<dbReference type="GO" id="GO:0061630">
    <property type="term" value="F:ubiquitin protein ligase activity"/>
    <property type="evidence" value="ECO:0007669"/>
    <property type="project" value="TreeGrafter"/>
</dbReference>
<keyword evidence="1 3" id="KW-0863">Zinc-finger</keyword>
<evidence type="ECO:0000256" key="4">
    <source>
        <dbReference type="SAM" id="MobiDB-lite"/>
    </source>
</evidence>
<proteinExistence type="predicted"/>
<dbReference type="PANTHER" id="PTHR16004:SF5">
    <property type="entry name" value="E3 UBIQUITIN-PROTEIN LIGASE RNF31"/>
    <property type="match status" value="1"/>
</dbReference>
<dbReference type="GO" id="GO:0070530">
    <property type="term" value="F:K63-linked polyubiquitin modification-dependent protein binding"/>
    <property type="evidence" value="ECO:0007669"/>
    <property type="project" value="TreeGrafter"/>
</dbReference>